<dbReference type="EMBL" id="QNSF01000002">
    <property type="protein sequence ID" value="RBP95687.1"/>
    <property type="molecule type" value="Genomic_DNA"/>
</dbReference>
<proteinExistence type="predicted"/>
<reference evidence="1 2" key="1">
    <citation type="submission" date="2018-06" db="EMBL/GenBank/DDBJ databases">
        <title>Freshwater and sediment microbial communities from various areas in North America, analyzing microbe dynamics in response to fracking.</title>
        <authorList>
            <person name="Lamendella R."/>
        </authorList>
    </citation>
    <scope>NUCLEOTIDE SEQUENCE [LARGE SCALE GENOMIC DNA]</scope>
    <source>
        <strain evidence="1 2">14_TX</strain>
    </source>
</reference>
<evidence type="ECO:0000313" key="2">
    <source>
        <dbReference type="Proteomes" id="UP000252731"/>
    </source>
</evidence>
<dbReference type="AlphaFoldDB" id="A0A366K336"/>
<gene>
    <name evidence="1" type="ORF">DFO70_1029</name>
</gene>
<dbReference type="RefSeq" id="WP_258549805.1">
    <property type="nucleotide sequence ID" value="NZ_QNSF01000002.1"/>
</dbReference>
<name>A0A366K336_CYTFI</name>
<protein>
    <submittedName>
        <fullName evidence="1">Uncharacterized protein</fullName>
    </submittedName>
</protein>
<keyword evidence="2" id="KW-1185">Reference proteome</keyword>
<evidence type="ECO:0000313" key="1">
    <source>
        <dbReference type="EMBL" id="RBP95687.1"/>
    </source>
</evidence>
<organism evidence="1 2">
    <name type="scientific">Cytobacillus firmus</name>
    <name type="common">Bacillus firmus</name>
    <dbReference type="NCBI Taxonomy" id="1399"/>
    <lineage>
        <taxon>Bacteria</taxon>
        <taxon>Bacillati</taxon>
        <taxon>Bacillota</taxon>
        <taxon>Bacilli</taxon>
        <taxon>Bacillales</taxon>
        <taxon>Bacillaceae</taxon>
        <taxon>Cytobacillus</taxon>
    </lineage>
</organism>
<sequence length="42" mass="4787">MKKWAGAAIAYLVLVMAGYAVYDTFWATQEPVSHDIEMENHE</sequence>
<accession>A0A366K336</accession>
<comment type="caution">
    <text evidence="1">The sequence shown here is derived from an EMBL/GenBank/DDBJ whole genome shotgun (WGS) entry which is preliminary data.</text>
</comment>
<dbReference type="Proteomes" id="UP000252731">
    <property type="component" value="Unassembled WGS sequence"/>
</dbReference>